<evidence type="ECO:0000313" key="2">
    <source>
        <dbReference type="EMBL" id="KAF8900993.1"/>
    </source>
</evidence>
<reference evidence="2" key="1">
    <citation type="submission" date="2020-11" db="EMBL/GenBank/DDBJ databases">
        <authorList>
            <consortium name="DOE Joint Genome Institute"/>
            <person name="Ahrendt S."/>
            <person name="Riley R."/>
            <person name="Andreopoulos W."/>
            <person name="LaButti K."/>
            <person name="Pangilinan J."/>
            <person name="Ruiz-duenas F.J."/>
            <person name="Barrasa J.M."/>
            <person name="Sanchez-Garcia M."/>
            <person name="Camarero S."/>
            <person name="Miyauchi S."/>
            <person name="Serrano A."/>
            <person name="Linde D."/>
            <person name="Babiker R."/>
            <person name="Drula E."/>
            <person name="Ayuso-Fernandez I."/>
            <person name="Pacheco R."/>
            <person name="Padilla G."/>
            <person name="Ferreira P."/>
            <person name="Barriuso J."/>
            <person name="Kellner H."/>
            <person name="Castanera R."/>
            <person name="Alfaro M."/>
            <person name="Ramirez L."/>
            <person name="Pisabarro A.G."/>
            <person name="Kuo A."/>
            <person name="Tritt A."/>
            <person name="Lipzen A."/>
            <person name="He G."/>
            <person name="Yan M."/>
            <person name="Ng V."/>
            <person name="Cullen D."/>
            <person name="Martin F."/>
            <person name="Rosso M.-N."/>
            <person name="Henrissat B."/>
            <person name="Hibbett D."/>
            <person name="Martinez A.T."/>
            <person name="Grigoriev I.V."/>
        </authorList>
    </citation>
    <scope>NUCLEOTIDE SEQUENCE</scope>
    <source>
        <strain evidence="2">AH 44721</strain>
    </source>
</reference>
<sequence length="74" mass="8275">MILHLAGIIVVRICRQVHILQSVPSLVHLIVVVFILRLVVVVVLLSMLHFLISSHVLVIAIFLNMMVLILGNKC</sequence>
<keyword evidence="1" id="KW-0472">Membrane</keyword>
<organism evidence="2 3">
    <name type="scientific">Gymnopilus junonius</name>
    <name type="common">Spectacular rustgill mushroom</name>
    <name type="synonym">Gymnopilus spectabilis subsp. junonius</name>
    <dbReference type="NCBI Taxonomy" id="109634"/>
    <lineage>
        <taxon>Eukaryota</taxon>
        <taxon>Fungi</taxon>
        <taxon>Dikarya</taxon>
        <taxon>Basidiomycota</taxon>
        <taxon>Agaricomycotina</taxon>
        <taxon>Agaricomycetes</taxon>
        <taxon>Agaricomycetidae</taxon>
        <taxon>Agaricales</taxon>
        <taxon>Agaricineae</taxon>
        <taxon>Hymenogastraceae</taxon>
        <taxon>Gymnopilus</taxon>
    </lineage>
</organism>
<accession>A0A9P5NN70</accession>
<dbReference type="EMBL" id="JADNYJ010000044">
    <property type="protein sequence ID" value="KAF8900993.1"/>
    <property type="molecule type" value="Genomic_DNA"/>
</dbReference>
<evidence type="ECO:0000313" key="3">
    <source>
        <dbReference type="Proteomes" id="UP000724874"/>
    </source>
</evidence>
<dbReference type="Proteomes" id="UP000724874">
    <property type="component" value="Unassembled WGS sequence"/>
</dbReference>
<dbReference type="AlphaFoldDB" id="A0A9P5NN70"/>
<protein>
    <submittedName>
        <fullName evidence="2">Uncharacterized protein</fullName>
    </submittedName>
</protein>
<feature type="transmembrane region" description="Helical" evidence="1">
    <location>
        <begin position="25"/>
        <end position="45"/>
    </location>
</feature>
<keyword evidence="3" id="KW-1185">Reference proteome</keyword>
<name>A0A9P5NN70_GYMJU</name>
<evidence type="ECO:0000256" key="1">
    <source>
        <dbReference type="SAM" id="Phobius"/>
    </source>
</evidence>
<gene>
    <name evidence="2" type="ORF">CPB84DRAFT_1778195</name>
</gene>
<comment type="caution">
    <text evidence="2">The sequence shown here is derived from an EMBL/GenBank/DDBJ whole genome shotgun (WGS) entry which is preliminary data.</text>
</comment>
<feature type="transmembrane region" description="Helical" evidence="1">
    <location>
        <begin position="51"/>
        <end position="71"/>
    </location>
</feature>
<proteinExistence type="predicted"/>
<keyword evidence="1" id="KW-0812">Transmembrane</keyword>
<keyword evidence="1" id="KW-1133">Transmembrane helix</keyword>